<feature type="active site" description="Charge relay system" evidence="6 7">
    <location>
        <position position="533"/>
    </location>
</feature>
<evidence type="ECO:0000259" key="10">
    <source>
        <dbReference type="Pfam" id="PF17766"/>
    </source>
</evidence>
<feature type="active site" description="Charge relay system" evidence="6 7">
    <location>
        <position position="163"/>
    </location>
</feature>
<dbReference type="FunFam" id="3.30.70.80:FF:000002">
    <property type="entry name" value="Subtilisin-like protease SBT5.3"/>
    <property type="match status" value="1"/>
</dbReference>
<feature type="domain" description="Peptidase S8/S53" evidence="8">
    <location>
        <begin position="156"/>
        <end position="583"/>
    </location>
</feature>
<dbReference type="Gene3D" id="3.30.70.80">
    <property type="entry name" value="Peptidase S8 propeptide/proteinase inhibitor I9"/>
    <property type="match status" value="1"/>
</dbReference>
<dbReference type="Gene3D" id="2.60.40.2310">
    <property type="match status" value="1"/>
</dbReference>
<keyword evidence="4 7" id="KW-0378">Hydrolase</keyword>
<reference evidence="11" key="1">
    <citation type="submission" date="2020-10" db="EMBL/GenBank/DDBJ databases">
        <authorList>
            <person name="Han B."/>
            <person name="Lu T."/>
            <person name="Zhao Q."/>
            <person name="Huang X."/>
            <person name="Zhao Y."/>
        </authorList>
    </citation>
    <scope>NUCLEOTIDE SEQUENCE</scope>
</reference>
<keyword evidence="5 7" id="KW-0720">Serine protease</keyword>
<dbReference type="InterPro" id="IPR045051">
    <property type="entry name" value="SBT"/>
</dbReference>
<dbReference type="Proteomes" id="UP000604825">
    <property type="component" value="Unassembled WGS sequence"/>
</dbReference>
<evidence type="ECO:0000259" key="9">
    <source>
        <dbReference type="Pfam" id="PF05922"/>
    </source>
</evidence>
<evidence type="ECO:0000256" key="5">
    <source>
        <dbReference type="ARBA" id="ARBA00022825"/>
    </source>
</evidence>
<dbReference type="InterPro" id="IPR015500">
    <property type="entry name" value="Peptidase_S8_subtilisin-rel"/>
</dbReference>
<comment type="caution">
    <text evidence="11">The sequence shown here is derived from an EMBL/GenBank/DDBJ whole genome shotgun (WGS) entry which is preliminary data.</text>
</comment>
<dbReference type="Gene3D" id="3.50.30.30">
    <property type="match status" value="1"/>
</dbReference>
<keyword evidence="3" id="KW-0732">Signal</keyword>
<dbReference type="PRINTS" id="PR00723">
    <property type="entry name" value="SUBTILISIN"/>
</dbReference>
<protein>
    <submittedName>
        <fullName evidence="11">Uncharacterized protein</fullName>
    </submittedName>
</protein>
<feature type="domain" description="Subtilisin-like protease fibronectin type-III" evidence="10">
    <location>
        <begin position="645"/>
        <end position="738"/>
    </location>
</feature>
<dbReference type="Pfam" id="PF05922">
    <property type="entry name" value="Inhibitor_I9"/>
    <property type="match status" value="1"/>
</dbReference>
<dbReference type="Gene3D" id="3.40.50.200">
    <property type="entry name" value="Peptidase S8/S53 domain"/>
    <property type="match status" value="1"/>
</dbReference>
<dbReference type="GO" id="GO:0004252">
    <property type="term" value="F:serine-type endopeptidase activity"/>
    <property type="evidence" value="ECO:0007669"/>
    <property type="project" value="UniProtKB-UniRule"/>
</dbReference>
<evidence type="ECO:0000313" key="11">
    <source>
        <dbReference type="EMBL" id="CAD6226384.1"/>
    </source>
</evidence>
<dbReference type="AlphaFoldDB" id="A0A811NML1"/>
<dbReference type="CDD" id="cd02120">
    <property type="entry name" value="PA_subtilisin_like"/>
    <property type="match status" value="1"/>
</dbReference>
<dbReference type="PROSITE" id="PS00138">
    <property type="entry name" value="SUBTILASE_SER"/>
    <property type="match status" value="1"/>
</dbReference>
<evidence type="ECO:0000256" key="1">
    <source>
        <dbReference type="ARBA" id="ARBA00011073"/>
    </source>
</evidence>
<name>A0A811NML1_9POAL</name>
<dbReference type="InterPro" id="IPR041469">
    <property type="entry name" value="Subtilisin-like_FN3"/>
</dbReference>
<dbReference type="InterPro" id="IPR034197">
    <property type="entry name" value="Peptidases_S8_3"/>
</dbReference>
<dbReference type="CDD" id="cd04852">
    <property type="entry name" value="Peptidases_S8_3"/>
    <property type="match status" value="1"/>
</dbReference>
<dbReference type="Pfam" id="PF00082">
    <property type="entry name" value="Peptidase_S8"/>
    <property type="match status" value="1"/>
</dbReference>
<dbReference type="InterPro" id="IPR023828">
    <property type="entry name" value="Peptidase_S8_Ser-AS"/>
</dbReference>
<dbReference type="InterPro" id="IPR010259">
    <property type="entry name" value="S8pro/Inhibitor_I9"/>
</dbReference>
<proteinExistence type="inferred from homology"/>
<dbReference type="InterPro" id="IPR000209">
    <property type="entry name" value="Peptidase_S8/S53_dom"/>
</dbReference>
<gene>
    <name evidence="11" type="ORF">NCGR_LOCUS18226</name>
</gene>
<dbReference type="GO" id="GO:0006508">
    <property type="term" value="P:proteolysis"/>
    <property type="evidence" value="ECO:0007669"/>
    <property type="project" value="UniProtKB-KW"/>
</dbReference>
<evidence type="ECO:0000259" key="8">
    <source>
        <dbReference type="Pfam" id="PF00082"/>
    </source>
</evidence>
<evidence type="ECO:0000256" key="3">
    <source>
        <dbReference type="ARBA" id="ARBA00022729"/>
    </source>
</evidence>
<dbReference type="EMBL" id="CAJGYO010000004">
    <property type="protein sequence ID" value="CAD6226384.1"/>
    <property type="molecule type" value="Genomic_DNA"/>
</dbReference>
<evidence type="ECO:0000256" key="2">
    <source>
        <dbReference type="ARBA" id="ARBA00022670"/>
    </source>
</evidence>
<evidence type="ECO:0000256" key="4">
    <source>
        <dbReference type="ARBA" id="ARBA00022801"/>
    </source>
</evidence>
<dbReference type="PANTHER" id="PTHR10795">
    <property type="entry name" value="PROPROTEIN CONVERTASE SUBTILISIN/KEXIN"/>
    <property type="match status" value="1"/>
</dbReference>
<feature type="active site" description="Charge relay system" evidence="6 7">
    <location>
        <position position="219"/>
    </location>
</feature>
<evidence type="ECO:0000313" key="12">
    <source>
        <dbReference type="Proteomes" id="UP000604825"/>
    </source>
</evidence>
<dbReference type="OrthoDB" id="206201at2759"/>
<evidence type="ECO:0000256" key="6">
    <source>
        <dbReference type="PIRSR" id="PIRSR615500-1"/>
    </source>
</evidence>
<dbReference type="InterPro" id="IPR037045">
    <property type="entry name" value="S8pro/Inhibitor_I9_sf"/>
</dbReference>
<organism evidence="11 12">
    <name type="scientific">Miscanthus lutarioriparius</name>
    <dbReference type="NCBI Taxonomy" id="422564"/>
    <lineage>
        <taxon>Eukaryota</taxon>
        <taxon>Viridiplantae</taxon>
        <taxon>Streptophyta</taxon>
        <taxon>Embryophyta</taxon>
        <taxon>Tracheophyta</taxon>
        <taxon>Spermatophyta</taxon>
        <taxon>Magnoliopsida</taxon>
        <taxon>Liliopsida</taxon>
        <taxon>Poales</taxon>
        <taxon>Poaceae</taxon>
        <taxon>PACMAD clade</taxon>
        <taxon>Panicoideae</taxon>
        <taxon>Andropogonodae</taxon>
        <taxon>Andropogoneae</taxon>
        <taxon>Saccharinae</taxon>
        <taxon>Miscanthus</taxon>
    </lineage>
</organism>
<feature type="domain" description="Inhibitor I9" evidence="9">
    <location>
        <begin position="48"/>
        <end position="133"/>
    </location>
</feature>
<dbReference type="InterPro" id="IPR036852">
    <property type="entry name" value="Peptidase_S8/S53_dom_sf"/>
</dbReference>
<dbReference type="SUPFAM" id="SSF52743">
    <property type="entry name" value="Subtilisin-like"/>
    <property type="match status" value="1"/>
</dbReference>
<keyword evidence="2 7" id="KW-0645">Protease</keyword>
<keyword evidence="12" id="KW-1185">Reference proteome</keyword>
<dbReference type="PROSITE" id="PS51892">
    <property type="entry name" value="SUBTILASE"/>
    <property type="match status" value="1"/>
</dbReference>
<accession>A0A811NML1</accession>
<comment type="similarity">
    <text evidence="1 7">Belongs to the peptidase S8 family.</text>
</comment>
<dbReference type="Pfam" id="PF17766">
    <property type="entry name" value="fn3_6"/>
    <property type="match status" value="1"/>
</dbReference>
<evidence type="ECO:0000256" key="7">
    <source>
        <dbReference type="PROSITE-ProRule" id="PRU01240"/>
    </source>
</evidence>
<sequence>MRWQTWNMGTVFKALALSAVAVCFFFFLGSLHASELGSDGDELSSQQVYIVYMGHQHEPSTELAGGFSAAKAAHHGLLNQVLDDGSDAMDRIIYSYTRSISGFAARLTKEEKQKLSTTDGVVSVFPSRTYQLQTTRSWDFLGFPETARRSLQTEAEVIVGMIDTGVWPNSPSFSDEGFGPPPSRWKGACHNFTCNNKIIGARAYRQGYTGLLPVDTAGHGTHTASTVAGRVVENVDLGGLAAGSARGAVPGARFAVYKVCWDDSCGSEDILAAFDDAVADGVDLISFSIGGKLPVPYFEDAAAIGAFHAMRRGVLTSASAGNSALDGGRVYNVAPWILSVAASSTDRRLVGKLVLGNGSTIVGASVNIFPELKEAPLVLPTNINGSCEPESLAGQSYTGKILLCASGSDGTGPLLAGAAGAVIVSGSPDIASLLPLPALTISKDQFTEIMAYVNKTRNPVGTIRSTETAFDSKAPTVASFSSRGPNLISPGILKPDLSAPGIDILAAWTPLSPVSGNLKDDRFAPYSIISGTSMACPHATGVAAYVKSFHTDWSPAMIMSALITTATPMDPSRNPGGGELVYGAGQLNPSRARDPGLVYDAREDDYVRMLCAEGYNSTQLRAVIGSNATTCPAAANGGKRGTAADLNYPTMAHHAKPGKNFTVRFPRTVTNVGAPRSLYTAKIAGLGPYVRVAVAPRRLAFSSLLQRLSFTVTVSGALPDANEFVSAAVVWSDGVRQVARVGGELDRWINSWGKDGLTQEDREDVCPELQLGPATHQLCQIAACLLAVSYASEHTAGAGVPIAASQSIHFAMTEAQVDIQL</sequence>